<dbReference type="GO" id="GO:0014069">
    <property type="term" value="C:postsynaptic density"/>
    <property type="evidence" value="ECO:0007669"/>
    <property type="project" value="TreeGrafter"/>
</dbReference>
<proteinExistence type="predicted"/>
<dbReference type="Pfam" id="PF15274">
    <property type="entry name" value="MLIP"/>
    <property type="match status" value="1"/>
</dbReference>
<feature type="non-terminal residue" evidence="5">
    <location>
        <position position="1914"/>
    </location>
</feature>
<feature type="region of interest" description="Disordered" evidence="3">
    <location>
        <begin position="1864"/>
        <end position="1914"/>
    </location>
</feature>
<gene>
    <name evidence="5" type="primary">Lrrc1</name>
    <name evidence="5" type="ORF">GTO95_0002414</name>
</gene>
<dbReference type="GO" id="GO:0019901">
    <property type="term" value="F:protein kinase binding"/>
    <property type="evidence" value="ECO:0007669"/>
    <property type="project" value="TreeGrafter"/>
</dbReference>
<dbReference type="GO" id="GO:0098887">
    <property type="term" value="P:neurotransmitter receptor transport, endosome to postsynaptic membrane"/>
    <property type="evidence" value="ECO:0007669"/>
    <property type="project" value="TreeGrafter"/>
</dbReference>
<evidence type="ECO:0000256" key="2">
    <source>
        <dbReference type="ARBA" id="ARBA00022737"/>
    </source>
</evidence>
<evidence type="ECO:0000256" key="1">
    <source>
        <dbReference type="ARBA" id="ARBA00022614"/>
    </source>
</evidence>
<dbReference type="SMART" id="SM00364">
    <property type="entry name" value="LRR_BAC"/>
    <property type="match status" value="12"/>
</dbReference>
<feature type="compositionally biased region" description="Polar residues" evidence="3">
    <location>
        <begin position="1518"/>
        <end position="1528"/>
    </location>
</feature>
<dbReference type="PROSITE" id="PS50106">
    <property type="entry name" value="PDZ"/>
    <property type="match status" value="1"/>
</dbReference>
<comment type="caution">
    <text evidence="5">The sequence shown here is derived from an EMBL/GenBank/DDBJ whole genome shotgun (WGS) entry which is preliminary data.</text>
</comment>
<evidence type="ECO:0000313" key="6">
    <source>
        <dbReference type="Proteomes" id="UP000736164"/>
    </source>
</evidence>
<dbReference type="GO" id="GO:0005912">
    <property type="term" value="C:adherens junction"/>
    <property type="evidence" value="ECO:0007669"/>
    <property type="project" value="TreeGrafter"/>
</dbReference>
<dbReference type="PANTHER" id="PTHR23119">
    <property type="entry name" value="DISCS LARGE"/>
    <property type="match status" value="1"/>
</dbReference>
<dbReference type="FunFam" id="3.80.10.10:FF:000118">
    <property type="entry name" value="Leucine rich repeat containing 7"/>
    <property type="match status" value="1"/>
</dbReference>
<dbReference type="InterPro" id="IPR050614">
    <property type="entry name" value="Synaptic_Scaffolding_LAP-MAGUK"/>
</dbReference>
<dbReference type="PANTHER" id="PTHR23119:SF58">
    <property type="entry name" value="LEUCINE RICH REPEAT CONTAINING 1"/>
    <property type="match status" value="1"/>
</dbReference>
<dbReference type="Gene3D" id="3.80.10.10">
    <property type="entry name" value="Ribonuclease Inhibitor"/>
    <property type="match status" value="2"/>
</dbReference>
<feature type="region of interest" description="Disordered" evidence="3">
    <location>
        <begin position="1287"/>
        <end position="1333"/>
    </location>
</feature>
<name>A0A8J7TES1_ATRSP</name>
<dbReference type="InterPro" id="IPR003591">
    <property type="entry name" value="Leu-rich_rpt_typical-subtyp"/>
</dbReference>
<keyword evidence="1" id="KW-0433">Leucine-rich repeat</keyword>
<dbReference type="PROSITE" id="PS51450">
    <property type="entry name" value="LRR"/>
    <property type="match status" value="3"/>
</dbReference>
<dbReference type="SUPFAM" id="SSF50156">
    <property type="entry name" value="PDZ domain-like"/>
    <property type="match status" value="1"/>
</dbReference>
<evidence type="ECO:0000259" key="4">
    <source>
        <dbReference type="PROSITE" id="PS50106"/>
    </source>
</evidence>
<accession>A0A8J7TES1</accession>
<keyword evidence="6" id="KW-1185">Reference proteome</keyword>
<dbReference type="CDD" id="cd06704">
    <property type="entry name" value="PDZ1_Scribble-like"/>
    <property type="match status" value="1"/>
</dbReference>
<feature type="region of interest" description="Disordered" evidence="3">
    <location>
        <begin position="1206"/>
        <end position="1236"/>
    </location>
</feature>
<dbReference type="InterPro" id="IPR001478">
    <property type="entry name" value="PDZ"/>
</dbReference>
<dbReference type="InterPro" id="IPR029331">
    <property type="entry name" value="MLIP"/>
</dbReference>
<feature type="region of interest" description="Disordered" evidence="3">
    <location>
        <begin position="891"/>
        <end position="924"/>
    </location>
</feature>
<feature type="compositionally biased region" description="Polar residues" evidence="3">
    <location>
        <begin position="1894"/>
        <end position="1906"/>
    </location>
</feature>
<feature type="compositionally biased region" description="Low complexity" evidence="3">
    <location>
        <begin position="1484"/>
        <end position="1510"/>
    </location>
</feature>
<dbReference type="Pfam" id="PF23598">
    <property type="entry name" value="LRR_14"/>
    <property type="match status" value="1"/>
</dbReference>
<dbReference type="SUPFAM" id="SSF52058">
    <property type="entry name" value="L domain-like"/>
    <property type="match status" value="1"/>
</dbReference>
<feature type="region of interest" description="Disordered" evidence="3">
    <location>
        <begin position="774"/>
        <end position="799"/>
    </location>
</feature>
<dbReference type="SMART" id="SM00369">
    <property type="entry name" value="LRR_TYP"/>
    <property type="match status" value="11"/>
</dbReference>
<dbReference type="Pfam" id="PF00595">
    <property type="entry name" value="PDZ"/>
    <property type="match status" value="1"/>
</dbReference>
<dbReference type="GO" id="GO:0098609">
    <property type="term" value="P:cell-cell adhesion"/>
    <property type="evidence" value="ECO:0007669"/>
    <property type="project" value="TreeGrafter"/>
</dbReference>
<reference evidence="5" key="1">
    <citation type="journal article" date="2021" name="Cell">
        <title>Tracing the genetic footprints of vertebrate landing in non-teleost ray-finned fishes.</title>
        <authorList>
            <person name="Bi X."/>
            <person name="Wang K."/>
            <person name="Yang L."/>
            <person name="Pan H."/>
            <person name="Jiang H."/>
            <person name="Wei Q."/>
            <person name="Fang M."/>
            <person name="Yu H."/>
            <person name="Zhu C."/>
            <person name="Cai Y."/>
            <person name="He Y."/>
            <person name="Gan X."/>
            <person name="Zeng H."/>
            <person name="Yu D."/>
            <person name="Zhu Y."/>
            <person name="Jiang H."/>
            <person name="Qiu Q."/>
            <person name="Yang H."/>
            <person name="Zhang Y.E."/>
            <person name="Wang W."/>
            <person name="Zhu M."/>
            <person name="He S."/>
            <person name="Zhang G."/>
        </authorList>
    </citation>
    <scope>NUCLEOTIDE SEQUENCE</scope>
    <source>
        <strain evidence="5">Allg_001</strain>
    </source>
</reference>
<evidence type="ECO:0000313" key="5">
    <source>
        <dbReference type="EMBL" id="MBN3320809.1"/>
    </source>
</evidence>
<dbReference type="GO" id="GO:0098968">
    <property type="term" value="P:neurotransmitter receptor transport postsynaptic membrane to endosome"/>
    <property type="evidence" value="ECO:0007669"/>
    <property type="project" value="TreeGrafter"/>
</dbReference>
<dbReference type="Gene3D" id="2.30.42.10">
    <property type="match status" value="1"/>
</dbReference>
<dbReference type="FunFam" id="2.30.42.10:FF:000041">
    <property type="entry name" value="protein scribble homolog isoform X1"/>
    <property type="match status" value="1"/>
</dbReference>
<dbReference type="SUPFAM" id="SSF52075">
    <property type="entry name" value="Outer arm dynein light chain 1"/>
    <property type="match status" value="1"/>
</dbReference>
<dbReference type="EMBL" id="JAAWVO010052652">
    <property type="protein sequence ID" value="MBN3320809.1"/>
    <property type="molecule type" value="Genomic_DNA"/>
</dbReference>
<dbReference type="InterPro" id="IPR001611">
    <property type="entry name" value="Leu-rich_rpt"/>
</dbReference>
<feature type="compositionally biased region" description="Low complexity" evidence="3">
    <location>
        <begin position="1207"/>
        <end position="1226"/>
    </location>
</feature>
<protein>
    <submittedName>
        <fullName evidence="5">LRRC1 protein</fullName>
    </submittedName>
</protein>
<dbReference type="GO" id="GO:0043113">
    <property type="term" value="P:receptor clustering"/>
    <property type="evidence" value="ECO:0007669"/>
    <property type="project" value="TreeGrafter"/>
</dbReference>
<sequence>MFHCIPLWRCNRHVESLDKRHCSLLYVPDEIYRYSRSLEELLLDANQLRDLPKPFFQLVKLRKLGLSDNEIQRLPPEIANFMQLVELDVSRNDIMEIPESISYCKALQVADFSGNPLTRLLRSVCWSTSLTLETCGVRMAPPTSKKRVTHVACFRATLWLPESFPELRNLTCLSINDISLQALPDNIGNLCNLVSLELRENLLTYLPESLSQLHRLEELDLGNNELYSLPETIGCLLSLKDLWLDGNQLSELPAEIGSMKSLLCLDVSENKLERLPEEIGGLSSLTDLLVSQNLIDVLPDGIGKLKQLSILKVDQNRLVQLPDSIGECENLTELVLTENQLVNLPRSIGKLKKLSNFNCDRNRLIALPKEIGGCCSLNVLCVRENRLTRIPSEISQATELHVFDVSGNRLVCLPMSLTTLKLKALWLSENQSQPLLTFQTDVDPESREKVLTCVLLPQQPSEQESQAHHIIHSLLHKRITICRILQVTISYTVQYLELGASKPTKTLNMVDNKVHLDNLARCGALESLVTDVSDEAWNGPPANRISAIRFLEEEKDDEDDEKTPVVCLQGTLLRRATPHPGELKTMKKAAENLRNDMNAAKGLDSNKNEVNNAIDRVTTSVFKLLFQMFDYEPDVVPHTVDDDGRVACMKKGTSDLKGNSLTSYSIIIHSSLSVTGPEATAPVLSRRRRKLKIRLKNEYYIHIQSLVCSVRIIKGFQCLRTMLSLSGDQCFSDPEYGPKRHRHHKGDHRENRRIPKLRAFPGGLGNRRLPSPVPACSAAAEKNGQGGFPERGPADKPRSTVPLKIKVCSQNGSLGISIAGGKGSAPYKENDEGIFISRVSKGGPAERAGVRVGDRLLEVNGVNMQTVSHHEAVSTLRNAGNCIKMTVLRERAHSSDSTSVRETESIKGRKCSEQRSPQRRELGLEHSLPDMKETPVCNGNGMGLSESEEDQSRIASDTEAAFKNNVIPTVQNTMTYLGVYKEKATEETMLEDGVFKAEVVYIGHSDEDEGGDNTEPHYLNVIQGDDSTKPGPQTQLKSADHTTQALLPTLPVTAHKKKESHHSVRLIPRAQPTPTDSLNHEPQSVLQLGDPISLTARVLPSFSSDRRGGESEIIPPVSDDVTSSLLTPRLVTSPSSKESLLSEDSDRIKSWSALHLFSSEGSQASLSRTVSPCSSIKSGVFSPKIMQIKRHSLVSGPSLLQTPPHCLSPSHESLTPSSSSCQMSPSATLVRSKHKTPPTQLSLLTAILRKGHLPHISVQRPFSPSWIHSPASLSSLNPSSATSSLTSVSFEVSRPQSPSVVDNPPPRSPPRTRRPASVSRKCLTPPPPPSPAEVIPFSLPDTLLNPSRRACDCQPSIHLRREGLSPCPPEHSGSCPSPAPPLRPATPGFQKPLNQTDTTRGFSPAPDSRVLCSSLTRQSTASPTLRPLTCFSERHHVPFQAPRVTISPAPECPQAYSPAPLHNGIRTVSAGERFSPSDLVCKLPSSPRPRSVSPPFSSQSPSPRPASTSPNCPVLTASPASCSDSFGQSVPSPPLSSSATPSPSPGCGRSDLSPSSTESEVRNRKQYKIKSSYKALAAIPTNTLLLEQQAIDDRVEKLEVVPDNTGDELRTETHIEMCSPAQLRQESEELYAAIDQALEEPMPMRRTLSAPSSLQKLLDIDSPKQFTTLPRSAGRETKYAMSHLLPPASAPKQLTKPGVIRPVPVIPKVLEEEEEYHPNPFRQYLEEMTDLELQKHLSLPPSFLASIVSHPAFHHHLCQAGLLPGGLSLSAPLPFSHIRCLIPGPYTHLSTPILPNLHTNLPQQVFIFAVPLRDLPVKPQHPIVIIHENEALSSKELIHTLLGAGRTDSNKSPGNQKLTKEKFQQNVQVPNTQELLHTAGKKEHKTQKPPSGPAGSTGTVSSSIDSTEVRETHI</sequence>
<feature type="non-terminal residue" evidence="5">
    <location>
        <position position="1"/>
    </location>
</feature>
<dbReference type="InterPro" id="IPR036034">
    <property type="entry name" value="PDZ_sf"/>
</dbReference>
<dbReference type="GO" id="GO:0016323">
    <property type="term" value="C:basolateral plasma membrane"/>
    <property type="evidence" value="ECO:0007669"/>
    <property type="project" value="TreeGrafter"/>
</dbReference>
<organism evidence="5 6">
    <name type="scientific">Atractosteus spatula</name>
    <name type="common">Alligator gar</name>
    <name type="synonym">Lepisosteus spatula</name>
    <dbReference type="NCBI Taxonomy" id="7917"/>
    <lineage>
        <taxon>Eukaryota</taxon>
        <taxon>Metazoa</taxon>
        <taxon>Chordata</taxon>
        <taxon>Craniata</taxon>
        <taxon>Vertebrata</taxon>
        <taxon>Euteleostomi</taxon>
        <taxon>Actinopterygii</taxon>
        <taxon>Neopterygii</taxon>
        <taxon>Holostei</taxon>
        <taxon>Semionotiformes</taxon>
        <taxon>Lepisosteidae</taxon>
        <taxon>Atractosteus</taxon>
    </lineage>
</organism>
<feature type="region of interest" description="Disordered" evidence="3">
    <location>
        <begin position="1479"/>
        <end position="1564"/>
    </location>
</feature>
<feature type="domain" description="PDZ" evidence="4">
    <location>
        <begin position="802"/>
        <end position="891"/>
    </location>
</feature>
<dbReference type="GO" id="GO:0045197">
    <property type="term" value="P:establishment or maintenance of epithelial cell apical/basal polarity"/>
    <property type="evidence" value="ECO:0007669"/>
    <property type="project" value="TreeGrafter"/>
</dbReference>
<dbReference type="Proteomes" id="UP000736164">
    <property type="component" value="Unassembled WGS sequence"/>
</dbReference>
<dbReference type="SMART" id="SM00228">
    <property type="entry name" value="PDZ"/>
    <property type="match status" value="1"/>
</dbReference>
<dbReference type="InterPro" id="IPR032675">
    <property type="entry name" value="LRR_dom_sf"/>
</dbReference>
<dbReference type="InterPro" id="IPR055414">
    <property type="entry name" value="LRR_R13L4/SHOC2-like"/>
</dbReference>
<evidence type="ECO:0000256" key="3">
    <source>
        <dbReference type="SAM" id="MobiDB-lite"/>
    </source>
</evidence>
<feature type="region of interest" description="Disordered" evidence="3">
    <location>
        <begin position="1366"/>
        <end position="1390"/>
    </location>
</feature>
<keyword evidence="2" id="KW-0677">Repeat</keyword>
<dbReference type="Pfam" id="PF13855">
    <property type="entry name" value="LRR_8"/>
    <property type="match status" value="1"/>
</dbReference>
<dbReference type="GO" id="GO:0045211">
    <property type="term" value="C:postsynaptic membrane"/>
    <property type="evidence" value="ECO:0007669"/>
    <property type="project" value="TreeGrafter"/>
</dbReference>
<feature type="compositionally biased region" description="Polar residues" evidence="3">
    <location>
        <begin position="1864"/>
        <end position="1875"/>
    </location>
</feature>